<gene>
    <name evidence="3" type="ORF">J7I42_11670</name>
</gene>
<keyword evidence="4" id="KW-1185">Reference proteome</keyword>
<dbReference type="InterPro" id="IPR011059">
    <property type="entry name" value="Metal-dep_hydrolase_composite"/>
</dbReference>
<dbReference type="InterPro" id="IPR006680">
    <property type="entry name" value="Amidohydro-rel"/>
</dbReference>
<dbReference type="InterPro" id="IPR032466">
    <property type="entry name" value="Metal_Hydrolase"/>
</dbReference>
<dbReference type="SUPFAM" id="SSF51338">
    <property type="entry name" value="Composite domain of metallo-dependent hydrolases"/>
    <property type="match status" value="1"/>
</dbReference>
<protein>
    <submittedName>
        <fullName evidence="3">Amidohydrolase family protein</fullName>
    </submittedName>
</protein>
<evidence type="ECO:0000313" key="3">
    <source>
        <dbReference type="EMBL" id="MBO9200926.1"/>
    </source>
</evidence>
<dbReference type="Gene3D" id="2.30.40.10">
    <property type="entry name" value="Urease, subunit C, domain 1"/>
    <property type="match status" value="1"/>
</dbReference>
<dbReference type="Pfam" id="PF01979">
    <property type="entry name" value="Amidohydro_1"/>
    <property type="match status" value="1"/>
</dbReference>
<reference evidence="3 4" key="1">
    <citation type="submission" date="2021-03" db="EMBL/GenBank/DDBJ databases">
        <title>Assistant Professor.</title>
        <authorList>
            <person name="Huq M.A."/>
        </authorList>
    </citation>
    <scope>NUCLEOTIDE SEQUENCE [LARGE SCALE GENOMIC DNA]</scope>
    <source>
        <strain evidence="3 4">MAH-29</strain>
    </source>
</reference>
<dbReference type="PANTHER" id="PTHR43135">
    <property type="entry name" value="ALPHA-D-RIBOSE 1-METHYLPHOSPHONATE 5-TRIPHOSPHATE DIPHOSPHATASE"/>
    <property type="match status" value="1"/>
</dbReference>
<dbReference type="EMBL" id="JAGHKO010000001">
    <property type="protein sequence ID" value="MBO9200926.1"/>
    <property type="molecule type" value="Genomic_DNA"/>
</dbReference>
<evidence type="ECO:0000256" key="1">
    <source>
        <dbReference type="SAM" id="SignalP"/>
    </source>
</evidence>
<evidence type="ECO:0000313" key="4">
    <source>
        <dbReference type="Proteomes" id="UP000677244"/>
    </source>
</evidence>
<organism evidence="3 4">
    <name type="scientific">Niastella soli</name>
    <dbReference type="NCBI Taxonomy" id="2821487"/>
    <lineage>
        <taxon>Bacteria</taxon>
        <taxon>Pseudomonadati</taxon>
        <taxon>Bacteroidota</taxon>
        <taxon>Chitinophagia</taxon>
        <taxon>Chitinophagales</taxon>
        <taxon>Chitinophagaceae</taxon>
        <taxon>Niastella</taxon>
    </lineage>
</organism>
<dbReference type="Proteomes" id="UP000677244">
    <property type="component" value="Unassembled WGS sequence"/>
</dbReference>
<dbReference type="SUPFAM" id="SSF51556">
    <property type="entry name" value="Metallo-dependent hydrolases"/>
    <property type="match status" value="1"/>
</dbReference>
<keyword evidence="1" id="KW-0732">Signal</keyword>
<sequence length="435" mass="47869">MKKLIIFIHCLALLTAVKAQEDVYPAKPYAGKLYITNGTIHVGNGQVIENGTIEVDNGKIVQVGANITAPADAKIVDAKGKQVYPGLVLPITDLGLKEIGNGVRGSNDFSELGDYNNSIRSIVAYNTDSKIINTLKANGILLAGVTPQGGTISGSSTVVQLDAWNWEDAAYKMDNAIHLNMPTFISRPNRFAIFAGIQQPQTDPTKDALKKIDDIKTLFRQAKGYLQEPTHKETNLKYEALKGLFNKTQKLFVHADQVKQMLIAIDFVKEFGFDVVLVGASESFQIADLLKQYNIAVVLSDEHALPTTEDDDIDQPFKTPAMLQKAGVLFALNDEHEESRYRNLAFNAGTAASYGLTKEQALQAITLNSAKILGVDDKAGSLETGKDANILISEGDILDMRTSIILHAFIQGREVSLDNKQKQLYERYKYKYELK</sequence>
<feature type="signal peptide" evidence="1">
    <location>
        <begin position="1"/>
        <end position="19"/>
    </location>
</feature>
<feature type="domain" description="Amidohydrolase-related" evidence="2">
    <location>
        <begin position="346"/>
        <end position="397"/>
    </location>
</feature>
<proteinExistence type="predicted"/>
<comment type="caution">
    <text evidence="3">The sequence shown here is derived from an EMBL/GenBank/DDBJ whole genome shotgun (WGS) entry which is preliminary data.</text>
</comment>
<feature type="chain" id="PRO_5046662338" evidence="1">
    <location>
        <begin position="20"/>
        <end position="435"/>
    </location>
</feature>
<dbReference type="InterPro" id="IPR051781">
    <property type="entry name" value="Metallo-dep_Hydrolase"/>
</dbReference>
<dbReference type="PANTHER" id="PTHR43135:SF3">
    <property type="entry name" value="ALPHA-D-RIBOSE 1-METHYLPHOSPHONATE 5-TRIPHOSPHATE DIPHOSPHATASE"/>
    <property type="match status" value="1"/>
</dbReference>
<dbReference type="Gene3D" id="3.20.20.140">
    <property type="entry name" value="Metal-dependent hydrolases"/>
    <property type="match status" value="1"/>
</dbReference>
<accession>A0ABS3YSM9</accession>
<dbReference type="RefSeq" id="WP_209138960.1">
    <property type="nucleotide sequence ID" value="NZ_JAGHKO010000001.1"/>
</dbReference>
<name>A0ABS3YSM9_9BACT</name>
<evidence type="ECO:0000259" key="2">
    <source>
        <dbReference type="Pfam" id="PF01979"/>
    </source>
</evidence>